<keyword evidence="1" id="KW-0677">Repeat</keyword>
<dbReference type="Pfam" id="PF23559">
    <property type="entry name" value="WHD_DRP"/>
    <property type="match status" value="1"/>
</dbReference>
<dbReference type="InterPro" id="IPR058922">
    <property type="entry name" value="WHD_DRP"/>
</dbReference>
<keyword evidence="2" id="KW-0611">Plant defense</keyword>
<sequence length="156" mass="18435">MNNNIWNLSKDDILPSLRLSYQYLPSYLKRCFAYCSIFPKGYPIDRKQMVLLWMAQGFLEHSMVEKAEEEVGNEYFTELLSRSLIEQLNDDTDGERFVMHCLVHDLATIVSGKSCSKLESGRGRIHHFLYHQEEYDLYKKFEIVDDFECLRSFLSI</sequence>
<dbReference type="PANTHER" id="PTHR23155">
    <property type="entry name" value="DISEASE RESISTANCE PROTEIN RP"/>
    <property type="match status" value="1"/>
</dbReference>
<accession>A0A392NK20</accession>
<protein>
    <submittedName>
        <fullName evidence="4">NBS-LRR type disease resistance protein</fullName>
    </submittedName>
</protein>
<dbReference type="Gene3D" id="1.10.10.10">
    <property type="entry name" value="Winged helix-like DNA-binding domain superfamily/Winged helix DNA-binding domain"/>
    <property type="match status" value="1"/>
</dbReference>
<evidence type="ECO:0000256" key="1">
    <source>
        <dbReference type="ARBA" id="ARBA00022737"/>
    </source>
</evidence>
<evidence type="ECO:0000256" key="2">
    <source>
        <dbReference type="ARBA" id="ARBA00022821"/>
    </source>
</evidence>
<evidence type="ECO:0000313" key="4">
    <source>
        <dbReference type="EMBL" id="MCI00181.1"/>
    </source>
</evidence>
<comment type="caution">
    <text evidence="4">The sequence shown here is derived from an EMBL/GenBank/DDBJ whole genome shotgun (WGS) entry which is preliminary data.</text>
</comment>
<dbReference type="AlphaFoldDB" id="A0A392NK20"/>
<evidence type="ECO:0000313" key="5">
    <source>
        <dbReference type="Proteomes" id="UP000265520"/>
    </source>
</evidence>
<dbReference type="EMBL" id="LXQA010042440">
    <property type="protein sequence ID" value="MCI00181.1"/>
    <property type="molecule type" value="Genomic_DNA"/>
</dbReference>
<organism evidence="4 5">
    <name type="scientific">Trifolium medium</name>
    <dbReference type="NCBI Taxonomy" id="97028"/>
    <lineage>
        <taxon>Eukaryota</taxon>
        <taxon>Viridiplantae</taxon>
        <taxon>Streptophyta</taxon>
        <taxon>Embryophyta</taxon>
        <taxon>Tracheophyta</taxon>
        <taxon>Spermatophyta</taxon>
        <taxon>Magnoliopsida</taxon>
        <taxon>eudicotyledons</taxon>
        <taxon>Gunneridae</taxon>
        <taxon>Pentapetalae</taxon>
        <taxon>rosids</taxon>
        <taxon>fabids</taxon>
        <taxon>Fabales</taxon>
        <taxon>Fabaceae</taxon>
        <taxon>Papilionoideae</taxon>
        <taxon>50 kb inversion clade</taxon>
        <taxon>NPAAA clade</taxon>
        <taxon>Hologalegina</taxon>
        <taxon>IRL clade</taxon>
        <taxon>Trifolieae</taxon>
        <taxon>Trifolium</taxon>
    </lineage>
</organism>
<feature type="non-terminal residue" evidence="4">
    <location>
        <position position="156"/>
    </location>
</feature>
<gene>
    <name evidence="4" type="ORF">A2U01_0021198</name>
</gene>
<dbReference type="InterPro" id="IPR036388">
    <property type="entry name" value="WH-like_DNA-bd_sf"/>
</dbReference>
<dbReference type="FunFam" id="1.10.10.10:FF:000322">
    <property type="entry name" value="Probable disease resistance protein At1g63360"/>
    <property type="match status" value="1"/>
</dbReference>
<name>A0A392NK20_9FABA</name>
<keyword evidence="5" id="KW-1185">Reference proteome</keyword>
<dbReference type="GO" id="GO:0098542">
    <property type="term" value="P:defense response to other organism"/>
    <property type="evidence" value="ECO:0007669"/>
    <property type="project" value="TreeGrafter"/>
</dbReference>
<reference evidence="4 5" key="1">
    <citation type="journal article" date="2018" name="Front. Plant Sci.">
        <title>Red Clover (Trifolium pratense) and Zigzag Clover (T. medium) - A Picture of Genomic Similarities and Differences.</title>
        <authorList>
            <person name="Dluhosova J."/>
            <person name="Istvanek J."/>
            <person name="Nedelnik J."/>
            <person name="Repkova J."/>
        </authorList>
    </citation>
    <scope>NUCLEOTIDE SEQUENCE [LARGE SCALE GENOMIC DNA]</scope>
    <source>
        <strain evidence="5">cv. 10/8</strain>
        <tissue evidence="4">Leaf</tissue>
    </source>
</reference>
<dbReference type="InterPro" id="IPR044974">
    <property type="entry name" value="Disease_R_plants"/>
</dbReference>
<evidence type="ECO:0000259" key="3">
    <source>
        <dbReference type="Pfam" id="PF23559"/>
    </source>
</evidence>
<feature type="domain" description="Disease resistance protein winged helix" evidence="3">
    <location>
        <begin position="37"/>
        <end position="107"/>
    </location>
</feature>
<proteinExistence type="predicted"/>
<dbReference type="Proteomes" id="UP000265520">
    <property type="component" value="Unassembled WGS sequence"/>
</dbReference>
<dbReference type="PANTHER" id="PTHR23155:SF1241">
    <property type="entry name" value="DISEASE RESISTANCE RPP13-LIKE PROTEIN 1-RELATED"/>
    <property type="match status" value="1"/>
</dbReference>